<name>A0ABM1MJW4_NICVS</name>
<accession>A0ABM1MJW4</accession>
<keyword evidence="6" id="KW-1185">Reference proteome</keyword>
<evidence type="ECO:0000256" key="1">
    <source>
        <dbReference type="ARBA" id="ARBA00023157"/>
    </source>
</evidence>
<dbReference type="InterPro" id="IPR035914">
    <property type="entry name" value="Sperma_CUB_dom_sf"/>
</dbReference>
<dbReference type="InterPro" id="IPR000859">
    <property type="entry name" value="CUB_dom"/>
</dbReference>
<dbReference type="GeneID" id="108561440"/>
<evidence type="ECO:0000313" key="7">
    <source>
        <dbReference type="RefSeq" id="XP_017774864.1"/>
    </source>
</evidence>
<dbReference type="PROSITE" id="PS01180">
    <property type="entry name" value="CUB"/>
    <property type="match status" value="1"/>
</dbReference>
<proteinExistence type="predicted"/>
<feature type="signal peptide" evidence="4">
    <location>
        <begin position="1"/>
        <end position="23"/>
    </location>
</feature>
<dbReference type="CDD" id="cd00041">
    <property type="entry name" value="CUB"/>
    <property type="match status" value="1"/>
</dbReference>
<evidence type="ECO:0000256" key="2">
    <source>
        <dbReference type="PROSITE-ProRule" id="PRU00059"/>
    </source>
</evidence>
<comment type="caution">
    <text evidence="2">Lacks conserved residue(s) required for the propagation of feature annotation.</text>
</comment>
<dbReference type="SMART" id="SM00042">
    <property type="entry name" value="CUB"/>
    <property type="match status" value="1"/>
</dbReference>
<dbReference type="SUPFAM" id="SSF49854">
    <property type="entry name" value="Spermadhesin, CUB domain"/>
    <property type="match status" value="1"/>
</dbReference>
<sequence length="382" mass="43223">MLHTMLDLKYFTIFALFMQNTLAYIEYVEITKCESCTMMLTCRHLNSVIAVFNASFHAQDQNSTYYQDFDSLLPPVHPRLALNRRCSGVNHCSFILIKDCPGADRWGPGNFTIKYACVADRRISKYCNHNISLPSPEVFGVSEGFIRNPGYPKFYLGGDDCRWRISAPPMQKIKLTILDLSLIGTSNSPESCLDVFEVKEYENKIFVSCLEQEPPAVIVSVGDVLEINLRATENLIAKRGVLFHYTAIGCPTPNSPADGYLVHRNDTDVLFTCCVGFAFPDSLQREKRLKCLGHSWNYQLPLPNCINQTKDLFSRETKQPSTGKMTEESLSDVVVPSIIILALFVINSIIVFVIYKYKKRKTALYTEEELGTISVERTCDLP</sequence>
<evidence type="ECO:0000256" key="4">
    <source>
        <dbReference type="SAM" id="SignalP"/>
    </source>
</evidence>
<gene>
    <name evidence="7" type="primary">LOC108561440</name>
</gene>
<dbReference type="Gene3D" id="2.60.120.290">
    <property type="entry name" value="Spermadhesin, CUB domain"/>
    <property type="match status" value="1"/>
</dbReference>
<evidence type="ECO:0000256" key="3">
    <source>
        <dbReference type="SAM" id="Phobius"/>
    </source>
</evidence>
<dbReference type="InterPro" id="IPR052129">
    <property type="entry name" value="Spermadhesin-Link_domain"/>
</dbReference>
<organism evidence="6 7">
    <name type="scientific">Nicrophorus vespilloides</name>
    <name type="common">Boreal carrion beetle</name>
    <dbReference type="NCBI Taxonomy" id="110193"/>
    <lineage>
        <taxon>Eukaryota</taxon>
        <taxon>Metazoa</taxon>
        <taxon>Ecdysozoa</taxon>
        <taxon>Arthropoda</taxon>
        <taxon>Hexapoda</taxon>
        <taxon>Insecta</taxon>
        <taxon>Pterygota</taxon>
        <taxon>Neoptera</taxon>
        <taxon>Endopterygota</taxon>
        <taxon>Coleoptera</taxon>
        <taxon>Polyphaga</taxon>
        <taxon>Staphyliniformia</taxon>
        <taxon>Silphidae</taxon>
        <taxon>Nicrophorinae</taxon>
        <taxon>Nicrophorus</taxon>
    </lineage>
</organism>
<evidence type="ECO:0000313" key="6">
    <source>
        <dbReference type="Proteomes" id="UP000695000"/>
    </source>
</evidence>
<feature type="transmembrane region" description="Helical" evidence="3">
    <location>
        <begin position="333"/>
        <end position="355"/>
    </location>
</feature>
<reference evidence="7" key="1">
    <citation type="submission" date="2025-08" db="UniProtKB">
        <authorList>
            <consortium name="RefSeq"/>
        </authorList>
    </citation>
    <scope>IDENTIFICATION</scope>
    <source>
        <tissue evidence="7">Whole Larva</tissue>
    </source>
</reference>
<dbReference type="Proteomes" id="UP000695000">
    <property type="component" value="Unplaced"/>
</dbReference>
<keyword evidence="1" id="KW-1015">Disulfide bond</keyword>
<keyword evidence="4" id="KW-0732">Signal</keyword>
<dbReference type="RefSeq" id="XP_017774864.1">
    <property type="nucleotide sequence ID" value="XM_017919375.1"/>
</dbReference>
<protein>
    <submittedName>
        <fullName evidence="7">Uncharacterized protein LOC108561440</fullName>
    </submittedName>
</protein>
<feature type="chain" id="PRO_5045985472" evidence="4">
    <location>
        <begin position="24"/>
        <end position="382"/>
    </location>
</feature>
<keyword evidence="3" id="KW-1133">Transmembrane helix</keyword>
<keyword evidence="3" id="KW-0812">Transmembrane</keyword>
<dbReference type="Pfam" id="PF00431">
    <property type="entry name" value="CUB"/>
    <property type="match status" value="1"/>
</dbReference>
<keyword evidence="3" id="KW-0472">Membrane</keyword>
<dbReference type="PANTHER" id="PTHR46908:SF8">
    <property type="entry name" value="C-TYPE LECTIN DOMAIN-CONTAINING PROTEIN"/>
    <property type="match status" value="1"/>
</dbReference>
<dbReference type="PANTHER" id="PTHR46908">
    <property type="entry name" value="CUBILIN-LIKE PROTEIN"/>
    <property type="match status" value="1"/>
</dbReference>
<evidence type="ECO:0000259" key="5">
    <source>
        <dbReference type="PROSITE" id="PS01180"/>
    </source>
</evidence>
<feature type="domain" description="CUB" evidence="5">
    <location>
        <begin position="127"/>
        <end position="248"/>
    </location>
</feature>